<evidence type="ECO:0000256" key="13">
    <source>
        <dbReference type="SAM" id="MobiDB-lite"/>
    </source>
</evidence>
<dbReference type="PROSITE" id="PS50109">
    <property type="entry name" value="HIS_KIN"/>
    <property type="match status" value="1"/>
</dbReference>
<evidence type="ECO:0000256" key="6">
    <source>
        <dbReference type="ARBA" id="ARBA00022679"/>
    </source>
</evidence>
<evidence type="ECO:0000256" key="2">
    <source>
        <dbReference type="ARBA" id="ARBA00012438"/>
    </source>
</evidence>
<dbReference type="Gene3D" id="1.20.120.160">
    <property type="entry name" value="HPT domain"/>
    <property type="match status" value="1"/>
</dbReference>
<evidence type="ECO:0000259" key="14">
    <source>
        <dbReference type="PROSITE" id="PS50109"/>
    </source>
</evidence>
<comment type="function">
    <text evidence="11">Involved in the transmission of sensory signals from the chemoreceptors to the flagellar motors. CheA is autophosphorylated; it can transfer its phosphate group to either CheB or CheY.</text>
</comment>
<comment type="caution">
    <text evidence="17">The sequence shown here is derived from an EMBL/GenBank/DDBJ whole genome shotgun (WGS) entry which is preliminary data.</text>
</comment>
<keyword evidence="9" id="KW-0067">ATP-binding</keyword>
<dbReference type="SMART" id="SM00260">
    <property type="entry name" value="CheW"/>
    <property type="match status" value="1"/>
</dbReference>
<dbReference type="GO" id="GO:0004673">
    <property type="term" value="F:protein histidine kinase activity"/>
    <property type="evidence" value="ECO:0007669"/>
    <property type="project" value="UniProtKB-EC"/>
</dbReference>
<dbReference type="PRINTS" id="PR00344">
    <property type="entry name" value="BCTRLSENSOR"/>
</dbReference>
<dbReference type="InterPro" id="IPR036641">
    <property type="entry name" value="HPT_dom_sf"/>
</dbReference>
<keyword evidence="10" id="KW-0902">Two-component regulatory system</keyword>
<evidence type="ECO:0000259" key="15">
    <source>
        <dbReference type="PROSITE" id="PS50851"/>
    </source>
</evidence>
<dbReference type="Gene3D" id="2.30.30.40">
    <property type="entry name" value="SH3 Domains"/>
    <property type="match status" value="1"/>
</dbReference>
<organism evidence="17 18">
    <name type="scientific">Glaciecola siphonariae</name>
    <dbReference type="NCBI Taxonomy" id="521012"/>
    <lineage>
        <taxon>Bacteria</taxon>
        <taxon>Pseudomonadati</taxon>
        <taxon>Pseudomonadota</taxon>
        <taxon>Gammaproteobacteria</taxon>
        <taxon>Alteromonadales</taxon>
        <taxon>Alteromonadaceae</taxon>
        <taxon>Glaciecola</taxon>
    </lineage>
</organism>
<feature type="domain" description="HPt" evidence="16">
    <location>
        <begin position="1"/>
        <end position="105"/>
    </location>
</feature>
<feature type="compositionally biased region" description="Basic and acidic residues" evidence="13">
    <location>
        <begin position="270"/>
        <end position="280"/>
    </location>
</feature>
<comment type="catalytic activity">
    <reaction evidence="1">
        <text>ATP + protein L-histidine = ADP + protein N-phospho-L-histidine.</text>
        <dbReference type="EC" id="2.7.13.3"/>
    </reaction>
</comment>
<dbReference type="InterPro" id="IPR008207">
    <property type="entry name" value="Sig_transdc_His_kin_Hpt_dom"/>
</dbReference>
<dbReference type="InterPro" id="IPR036061">
    <property type="entry name" value="CheW-like_dom_sf"/>
</dbReference>
<dbReference type="Pfam" id="PF01584">
    <property type="entry name" value="CheW"/>
    <property type="match status" value="1"/>
</dbReference>
<dbReference type="PANTHER" id="PTHR43395:SF10">
    <property type="entry name" value="CHEMOTAXIS PROTEIN CHEA"/>
    <property type="match status" value="1"/>
</dbReference>
<feature type="region of interest" description="Disordered" evidence="13">
    <location>
        <begin position="129"/>
        <end position="155"/>
    </location>
</feature>
<keyword evidence="5 12" id="KW-0597">Phosphoprotein</keyword>
<accession>A0ABV9LQ13</accession>
<dbReference type="SUPFAM" id="SSF47226">
    <property type="entry name" value="Histidine-containing phosphotransfer domain, HPT domain"/>
    <property type="match status" value="1"/>
</dbReference>
<keyword evidence="18" id="KW-1185">Reference proteome</keyword>
<dbReference type="SUPFAM" id="SSF50341">
    <property type="entry name" value="CheW-like"/>
    <property type="match status" value="1"/>
</dbReference>
<dbReference type="RefSeq" id="WP_382405178.1">
    <property type="nucleotide sequence ID" value="NZ_JBHSGU010000001.1"/>
</dbReference>
<keyword evidence="8" id="KW-0418">Kinase</keyword>
<dbReference type="Gene3D" id="3.30.565.10">
    <property type="entry name" value="Histidine kinase-like ATPase, C-terminal domain"/>
    <property type="match status" value="1"/>
</dbReference>
<dbReference type="InterPro" id="IPR004105">
    <property type="entry name" value="CheA-like_dim"/>
</dbReference>
<feature type="modified residue" description="Phosphohistidine" evidence="12">
    <location>
        <position position="48"/>
    </location>
</feature>
<keyword evidence="4" id="KW-0145">Chemotaxis</keyword>
<dbReference type="CDD" id="cd16916">
    <property type="entry name" value="HATPase_CheA-like"/>
    <property type="match status" value="1"/>
</dbReference>
<feature type="compositionally biased region" description="Low complexity" evidence="13">
    <location>
        <begin position="234"/>
        <end position="260"/>
    </location>
</feature>
<evidence type="ECO:0000256" key="10">
    <source>
        <dbReference type="ARBA" id="ARBA00023012"/>
    </source>
</evidence>
<feature type="compositionally biased region" description="Polar residues" evidence="13">
    <location>
        <begin position="217"/>
        <end position="226"/>
    </location>
</feature>
<evidence type="ECO:0000256" key="8">
    <source>
        <dbReference type="ARBA" id="ARBA00022777"/>
    </source>
</evidence>
<feature type="domain" description="CheW-like" evidence="15">
    <location>
        <begin position="527"/>
        <end position="661"/>
    </location>
</feature>
<evidence type="ECO:0000256" key="1">
    <source>
        <dbReference type="ARBA" id="ARBA00000085"/>
    </source>
</evidence>
<dbReference type="Pfam" id="PF01627">
    <property type="entry name" value="Hpt"/>
    <property type="match status" value="1"/>
</dbReference>
<dbReference type="EC" id="2.7.13.3" evidence="2"/>
<dbReference type="InterPro" id="IPR051315">
    <property type="entry name" value="Bact_Chemotaxis_CheA"/>
</dbReference>
<dbReference type="Pfam" id="PF02895">
    <property type="entry name" value="H-kinase_dim"/>
    <property type="match status" value="1"/>
</dbReference>
<name>A0ABV9LQ13_9ALTE</name>
<evidence type="ECO:0000256" key="3">
    <source>
        <dbReference type="ARBA" id="ARBA00021495"/>
    </source>
</evidence>
<evidence type="ECO:0000259" key="16">
    <source>
        <dbReference type="PROSITE" id="PS50894"/>
    </source>
</evidence>
<keyword evidence="6 17" id="KW-0808">Transferase</keyword>
<dbReference type="Proteomes" id="UP001595897">
    <property type="component" value="Unassembled WGS sequence"/>
</dbReference>
<dbReference type="CDD" id="cd00088">
    <property type="entry name" value="HPT"/>
    <property type="match status" value="1"/>
</dbReference>
<dbReference type="InterPro" id="IPR005467">
    <property type="entry name" value="His_kinase_dom"/>
</dbReference>
<dbReference type="Gene3D" id="1.10.287.560">
    <property type="entry name" value="Histidine kinase CheA-like, homodimeric domain"/>
    <property type="match status" value="1"/>
</dbReference>
<evidence type="ECO:0000256" key="11">
    <source>
        <dbReference type="ARBA" id="ARBA00035100"/>
    </source>
</evidence>
<keyword evidence="7" id="KW-0547">Nucleotide-binding</keyword>
<evidence type="ECO:0000256" key="4">
    <source>
        <dbReference type="ARBA" id="ARBA00022500"/>
    </source>
</evidence>
<evidence type="ECO:0000256" key="12">
    <source>
        <dbReference type="PROSITE-ProRule" id="PRU00110"/>
    </source>
</evidence>
<dbReference type="PROSITE" id="PS50851">
    <property type="entry name" value="CHEW"/>
    <property type="match status" value="1"/>
</dbReference>
<evidence type="ECO:0000256" key="9">
    <source>
        <dbReference type="ARBA" id="ARBA00022840"/>
    </source>
</evidence>
<proteinExistence type="predicted"/>
<dbReference type="InterPro" id="IPR036890">
    <property type="entry name" value="HATPase_C_sf"/>
</dbReference>
<dbReference type="SMART" id="SM00387">
    <property type="entry name" value="HATPase_c"/>
    <property type="match status" value="1"/>
</dbReference>
<dbReference type="InterPro" id="IPR004358">
    <property type="entry name" value="Sig_transdc_His_kin-like_C"/>
</dbReference>
<dbReference type="SUPFAM" id="SSF55874">
    <property type="entry name" value="ATPase domain of HSP90 chaperone/DNA topoisomerase II/histidine kinase"/>
    <property type="match status" value="1"/>
</dbReference>
<evidence type="ECO:0000313" key="18">
    <source>
        <dbReference type="Proteomes" id="UP001595897"/>
    </source>
</evidence>
<dbReference type="CDD" id="cd00731">
    <property type="entry name" value="CheA_reg"/>
    <property type="match status" value="1"/>
</dbReference>
<dbReference type="InterPro" id="IPR002545">
    <property type="entry name" value="CheW-lke_dom"/>
</dbReference>
<dbReference type="PANTHER" id="PTHR43395">
    <property type="entry name" value="SENSOR HISTIDINE KINASE CHEA"/>
    <property type="match status" value="1"/>
</dbReference>
<dbReference type="SMART" id="SM00073">
    <property type="entry name" value="HPT"/>
    <property type="match status" value="1"/>
</dbReference>
<protein>
    <recommendedName>
        <fullName evidence="3">Chemotaxis protein CheA</fullName>
        <ecNumber evidence="2">2.7.13.3</ecNumber>
    </recommendedName>
</protein>
<dbReference type="InterPro" id="IPR036097">
    <property type="entry name" value="HisK_dim/P_sf"/>
</dbReference>
<dbReference type="Pfam" id="PF02518">
    <property type="entry name" value="HATPase_c"/>
    <property type="match status" value="1"/>
</dbReference>
<dbReference type="InterPro" id="IPR037006">
    <property type="entry name" value="CheA-like_homodim_sf"/>
</dbReference>
<gene>
    <name evidence="17" type="ORF">ACFO4O_00240</name>
</gene>
<feature type="domain" description="Histidine kinase" evidence="14">
    <location>
        <begin position="292"/>
        <end position="525"/>
    </location>
</feature>
<dbReference type="SMART" id="SM01231">
    <property type="entry name" value="H-kinase_dim"/>
    <property type="match status" value="1"/>
</dbReference>
<dbReference type="PROSITE" id="PS50894">
    <property type="entry name" value="HPT"/>
    <property type="match status" value="1"/>
</dbReference>
<evidence type="ECO:0000256" key="7">
    <source>
        <dbReference type="ARBA" id="ARBA00022741"/>
    </source>
</evidence>
<evidence type="ECO:0000313" key="17">
    <source>
        <dbReference type="EMBL" id="MFC4698586.1"/>
    </source>
</evidence>
<feature type="region of interest" description="Disordered" evidence="13">
    <location>
        <begin position="207"/>
        <end position="280"/>
    </location>
</feature>
<sequence>MSVDMSQFFSVFFEESQEHLDDMEHLLMELSLDNPDKEDLNSIFRAAHSIKGGSGVFGFDALTGLTHVMENILDLARKDEIEMTKVIVDQLLITVDTLKNILECYQNEQEINWDEIETGTVALEQLLKPAADETSTTAKPEDESDDIEGFGMFDNPVTNDDGEFGFFEPLEQQVEEKAYGIYAEEDQKKQANTDAQNAATAKDDEDAFGFFDDEPSTHQVEPQASTSAKEPEAKAPAAEANSSKNSLKAAPAPSKSASAAARKKPASSKSKTEGKESSSIRVDTMKIDSLVNLVGELVITQSMIKIVGKEVHGETEEKLEGAIGELSRNIREIQEAVMSMRMLPMSFAFNRFPRVVRDLADKLGKDVNLVIEGGATEIDKGMIEKLVDPLTHLIRNSVDHGIEMPDVREAAGKTPAGTVILAAEQRGGSIIISITDDGAGLNKDRILEKAISNGLDVPADMKDSAIWNLIFEPGFSTAEAVTDVSGRGVGMDVVRRNIESIGGSVEIESHQGIGSVFKIRLPLTLAIVDGMCVSVGKQTYVVPLTNIIESMQPSQEQLKTLANDQVLWVRGEYWPLVKLHHLMGIEGAKTDISNAIVVLVETSRKRFGILVDELEGQQQVVIKSLEQHYKRVPGVAGATIMGDGSVAMILDIESIAAEVKTPSKQEVPIVS</sequence>
<evidence type="ECO:0000256" key="5">
    <source>
        <dbReference type="ARBA" id="ARBA00022553"/>
    </source>
</evidence>
<dbReference type="InterPro" id="IPR003594">
    <property type="entry name" value="HATPase_dom"/>
</dbReference>
<dbReference type="EMBL" id="JBHSGU010000001">
    <property type="protein sequence ID" value="MFC4698586.1"/>
    <property type="molecule type" value="Genomic_DNA"/>
</dbReference>
<reference evidence="18" key="1">
    <citation type="journal article" date="2019" name="Int. J. Syst. Evol. Microbiol.">
        <title>The Global Catalogue of Microorganisms (GCM) 10K type strain sequencing project: providing services to taxonomists for standard genome sequencing and annotation.</title>
        <authorList>
            <consortium name="The Broad Institute Genomics Platform"/>
            <consortium name="The Broad Institute Genome Sequencing Center for Infectious Disease"/>
            <person name="Wu L."/>
            <person name="Ma J."/>
        </authorList>
    </citation>
    <scope>NUCLEOTIDE SEQUENCE [LARGE SCALE GENOMIC DNA]</scope>
    <source>
        <strain evidence="18">KACC 12507</strain>
    </source>
</reference>
<dbReference type="SUPFAM" id="SSF47384">
    <property type="entry name" value="Homodimeric domain of signal transducing histidine kinase"/>
    <property type="match status" value="1"/>
</dbReference>